<name>A0ABY6HVL0_9ARCH</name>
<proteinExistence type="predicted"/>
<evidence type="ECO:0000313" key="3">
    <source>
        <dbReference type="Proteomes" id="UP001208689"/>
    </source>
</evidence>
<evidence type="ECO:0000313" key="2">
    <source>
        <dbReference type="EMBL" id="UYP47450.1"/>
    </source>
</evidence>
<organism evidence="2 3">
    <name type="scientific">Candidatus Lokiarchaeum ossiferum</name>
    <dbReference type="NCBI Taxonomy" id="2951803"/>
    <lineage>
        <taxon>Archaea</taxon>
        <taxon>Promethearchaeati</taxon>
        <taxon>Promethearchaeota</taxon>
        <taxon>Promethearchaeia</taxon>
        <taxon>Promethearchaeales</taxon>
        <taxon>Promethearchaeaceae</taxon>
        <taxon>Candidatus Lokiarchaeum</taxon>
    </lineage>
</organism>
<dbReference type="EMBL" id="CP104013">
    <property type="protein sequence ID" value="UYP47450.1"/>
    <property type="molecule type" value="Genomic_DNA"/>
</dbReference>
<dbReference type="PANTHER" id="PTHR42856:SF1">
    <property type="entry name" value="ACYL-COENZYME A THIOESTERASE PAAI"/>
    <property type="match status" value="1"/>
</dbReference>
<keyword evidence="3" id="KW-1185">Reference proteome</keyword>
<gene>
    <name evidence="2" type="ORF">NEF87_003735</name>
</gene>
<dbReference type="InterPro" id="IPR006683">
    <property type="entry name" value="Thioestr_dom"/>
</dbReference>
<sequence length="151" mass="17308">MEKSFHHSIPFLLLIPLNFDMTQIIPKTHHKIDPKLCGEILEMDTEWCQIALTLTPEMAVDEYNLVHGGFIFGFADYAAMIAINHPNVVLGSANVKFMKPVSVGDYLIAEAIKVQKERKKRIVEVMVYRSEEEIFHGEFICFTPPEHVLNH</sequence>
<dbReference type="CDD" id="cd03443">
    <property type="entry name" value="PaaI_thioesterase"/>
    <property type="match status" value="1"/>
</dbReference>
<reference evidence="2" key="1">
    <citation type="submission" date="2022-09" db="EMBL/GenBank/DDBJ databases">
        <title>Actin cytoskeleton and complex cell architecture in an #Asgard archaeon.</title>
        <authorList>
            <person name="Ponce Toledo R.I."/>
            <person name="Schleper C."/>
            <person name="Rodrigues Oliveira T."/>
            <person name="Wollweber F."/>
            <person name="Xu J."/>
            <person name="Rittmann S."/>
            <person name="Klingl A."/>
            <person name="Pilhofer M."/>
        </authorList>
    </citation>
    <scope>NUCLEOTIDE SEQUENCE</scope>
    <source>
        <strain evidence="2">B-35</strain>
    </source>
</reference>
<dbReference type="InterPro" id="IPR052723">
    <property type="entry name" value="Acyl-CoA_thioesterase_PaaI"/>
</dbReference>
<feature type="domain" description="Thioesterase" evidence="1">
    <location>
        <begin position="64"/>
        <end position="132"/>
    </location>
</feature>
<dbReference type="Pfam" id="PF03061">
    <property type="entry name" value="4HBT"/>
    <property type="match status" value="1"/>
</dbReference>
<protein>
    <submittedName>
        <fullName evidence="2">Transcription factor FapR</fullName>
    </submittedName>
</protein>
<evidence type="ECO:0000259" key="1">
    <source>
        <dbReference type="Pfam" id="PF03061"/>
    </source>
</evidence>
<dbReference type="Proteomes" id="UP001208689">
    <property type="component" value="Chromosome"/>
</dbReference>
<dbReference type="InterPro" id="IPR029069">
    <property type="entry name" value="HotDog_dom_sf"/>
</dbReference>
<accession>A0ABY6HVL0</accession>
<dbReference type="Gene3D" id="3.10.129.10">
    <property type="entry name" value="Hotdog Thioesterase"/>
    <property type="match status" value="1"/>
</dbReference>
<dbReference type="SUPFAM" id="SSF54637">
    <property type="entry name" value="Thioesterase/thiol ester dehydrase-isomerase"/>
    <property type="match status" value="1"/>
</dbReference>
<dbReference type="PANTHER" id="PTHR42856">
    <property type="entry name" value="ACYL-COENZYME A THIOESTERASE PAAI"/>
    <property type="match status" value="1"/>
</dbReference>